<evidence type="ECO:0000313" key="4">
    <source>
        <dbReference type="EMBL" id="MBW4671620.1"/>
    </source>
</evidence>
<feature type="domain" description="N-acetyltransferase" evidence="3">
    <location>
        <begin position="1"/>
        <end position="146"/>
    </location>
</feature>
<evidence type="ECO:0000259" key="3">
    <source>
        <dbReference type="PROSITE" id="PS51186"/>
    </source>
</evidence>
<dbReference type="PROSITE" id="PS51186">
    <property type="entry name" value="GNAT"/>
    <property type="match status" value="1"/>
</dbReference>
<keyword evidence="1" id="KW-0808">Transferase</keyword>
<dbReference type="PANTHER" id="PTHR43626:SF4">
    <property type="entry name" value="GCN5-RELATED N-ACETYLTRANSFERASE 2, CHLOROPLASTIC"/>
    <property type="match status" value="1"/>
</dbReference>
<evidence type="ECO:0000256" key="2">
    <source>
        <dbReference type="ARBA" id="ARBA00023315"/>
    </source>
</evidence>
<dbReference type="AlphaFoldDB" id="A0A951QWA3"/>
<dbReference type="InterPro" id="IPR045039">
    <property type="entry name" value="NSI-like"/>
</dbReference>
<sequence>MDYSQVRFSDRKSEIDLYQLQELFNIAAFWAKGRSIEDLSIAIANSNSVVSIWDGEKLVGFARATSDGIYRATIWDVVIHPAYRGGGLGSKLVETILSQPCIYRVERVYLTTTHQQQFYEKIGFLRNTTTTMVLWNQTGLDSLPEERSSASGITEGIDNCRRVSCSDESLVVG</sequence>
<accession>A0A951QWA3</accession>
<dbReference type="InterPro" id="IPR000182">
    <property type="entry name" value="GNAT_dom"/>
</dbReference>
<reference evidence="4" key="1">
    <citation type="submission" date="2021-05" db="EMBL/GenBank/DDBJ databases">
        <authorList>
            <person name="Pietrasiak N."/>
            <person name="Ward R."/>
            <person name="Stajich J.E."/>
            <person name="Kurbessoian T."/>
        </authorList>
    </citation>
    <scope>NUCLEOTIDE SEQUENCE</scope>
    <source>
        <strain evidence="4">GSE-NOS-MK-12-04C</strain>
    </source>
</reference>
<dbReference type="Proteomes" id="UP000729701">
    <property type="component" value="Unassembled WGS sequence"/>
</dbReference>
<dbReference type="PANTHER" id="PTHR43626">
    <property type="entry name" value="ACYL-COA N-ACYLTRANSFERASE"/>
    <property type="match status" value="1"/>
</dbReference>
<protein>
    <submittedName>
        <fullName evidence="4">GNAT family N-acetyltransferase</fullName>
    </submittedName>
</protein>
<dbReference type="Gene3D" id="3.40.630.30">
    <property type="match status" value="1"/>
</dbReference>
<dbReference type="GO" id="GO:0008080">
    <property type="term" value="F:N-acetyltransferase activity"/>
    <property type="evidence" value="ECO:0007669"/>
    <property type="project" value="InterPro"/>
</dbReference>
<gene>
    <name evidence="4" type="ORF">KME60_30395</name>
</gene>
<reference evidence="4" key="2">
    <citation type="journal article" date="2022" name="Microbiol. Resour. Announc.">
        <title>Metagenome Sequencing to Explore Phylogenomics of Terrestrial Cyanobacteria.</title>
        <authorList>
            <person name="Ward R.D."/>
            <person name="Stajich J.E."/>
            <person name="Johansen J.R."/>
            <person name="Huntemann M."/>
            <person name="Clum A."/>
            <person name="Foster B."/>
            <person name="Foster B."/>
            <person name="Roux S."/>
            <person name="Palaniappan K."/>
            <person name="Varghese N."/>
            <person name="Mukherjee S."/>
            <person name="Reddy T.B.K."/>
            <person name="Daum C."/>
            <person name="Copeland A."/>
            <person name="Chen I.A."/>
            <person name="Ivanova N.N."/>
            <person name="Kyrpides N.C."/>
            <person name="Shapiro N."/>
            <person name="Eloe-Fadrosh E.A."/>
            <person name="Pietrasiak N."/>
        </authorList>
    </citation>
    <scope>NUCLEOTIDE SEQUENCE</scope>
    <source>
        <strain evidence="4">GSE-NOS-MK-12-04C</strain>
    </source>
</reference>
<dbReference type="InterPro" id="IPR016181">
    <property type="entry name" value="Acyl_CoA_acyltransferase"/>
</dbReference>
<name>A0A951QWA3_9CYAN</name>
<evidence type="ECO:0000313" key="5">
    <source>
        <dbReference type="Proteomes" id="UP000729701"/>
    </source>
</evidence>
<keyword evidence="2" id="KW-0012">Acyltransferase</keyword>
<dbReference type="SUPFAM" id="SSF55729">
    <property type="entry name" value="Acyl-CoA N-acyltransferases (Nat)"/>
    <property type="match status" value="1"/>
</dbReference>
<proteinExistence type="predicted"/>
<comment type="caution">
    <text evidence="4">The sequence shown here is derived from an EMBL/GenBank/DDBJ whole genome shotgun (WGS) entry which is preliminary data.</text>
</comment>
<dbReference type="EMBL" id="JAHHGZ010000049">
    <property type="protein sequence ID" value="MBW4671620.1"/>
    <property type="molecule type" value="Genomic_DNA"/>
</dbReference>
<dbReference type="GO" id="GO:0005737">
    <property type="term" value="C:cytoplasm"/>
    <property type="evidence" value="ECO:0007669"/>
    <property type="project" value="TreeGrafter"/>
</dbReference>
<organism evidence="4 5">
    <name type="scientific">Cyanomargarita calcarea GSE-NOS-MK-12-04C</name>
    <dbReference type="NCBI Taxonomy" id="2839659"/>
    <lineage>
        <taxon>Bacteria</taxon>
        <taxon>Bacillati</taxon>
        <taxon>Cyanobacteriota</taxon>
        <taxon>Cyanophyceae</taxon>
        <taxon>Nostocales</taxon>
        <taxon>Cyanomargaritaceae</taxon>
        <taxon>Cyanomargarita</taxon>
    </lineage>
</organism>
<evidence type="ECO:0000256" key="1">
    <source>
        <dbReference type="ARBA" id="ARBA00022679"/>
    </source>
</evidence>
<dbReference type="Pfam" id="PF00583">
    <property type="entry name" value="Acetyltransf_1"/>
    <property type="match status" value="1"/>
</dbReference>
<dbReference type="CDD" id="cd04301">
    <property type="entry name" value="NAT_SF"/>
    <property type="match status" value="1"/>
</dbReference>